<name>W0RT00_9BACT</name>
<dbReference type="HOGENOM" id="CLU_087860_0_2_0"/>
<evidence type="ECO:0000313" key="4">
    <source>
        <dbReference type="EMBL" id="AHG93445.1"/>
    </source>
</evidence>
<dbReference type="InterPro" id="IPR028976">
    <property type="entry name" value="CheC-like_sf"/>
</dbReference>
<evidence type="ECO:0000256" key="1">
    <source>
        <dbReference type="ARBA" id="ARBA00022500"/>
    </source>
</evidence>
<dbReference type="CDD" id="cd17910">
    <property type="entry name" value="CheC_ClassII"/>
    <property type="match status" value="1"/>
</dbReference>
<protein>
    <submittedName>
        <fullName evidence="4">CheC, inhibitor of MCP methylation</fullName>
    </submittedName>
</protein>
<dbReference type="eggNOG" id="COG1776">
    <property type="taxonomic scope" value="Bacteria"/>
</dbReference>
<keyword evidence="2" id="KW-0378">Hydrolase</keyword>
<keyword evidence="1" id="KW-0145">Chemotaxis</keyword>
<keyword evidence="3" id="KW-0472">Membrane</keyword>
<gene>
    <name evidence="4" type="ORF">J421_5910</name>
</gene>
<sequence>MNVEQLDKDALTELFNIGLHRAASSLSELTGQRILVELPRLWICPIDETYTRLVEFLDGDLATVHQIFKGSVTGDAVLVLDYASATRLTGLMTDGGVAVGGRLDQSAREVLAEVGNVILSSCLSSFGDMLHVAVTFSVPRMHVESLEGLLRSLQVDSEELNYTLLAATRFRLSEGEVGGYLMIAVGMHSLALIARALAAREE</sequence>
<dbReference type="PANTHER" id="PTHR43693">
    <property type="entry name" value="PROTEIN PHOSPHATASE CHEZ"/>
    <property type="match status" value="1"/>
</dbReference>
<dbReference type="InParanoid" id="W0RT00"/>
<keyword evidence="3" id="KW-0812">Transmembrane</keyword>
<dbReference type="Gene3D" id="3.40.1550.10">
    <property type="entry name" value="CheC-like"/>
    <property type="match status" value="1"/>
</dbReference>
<dbReference type="InterPro" id="IPR050992">
    <property type="entry name" value="CheZ_family_phosphatases"/>
</dbReference>
<dbReference type="Proteomes" id="UP000019151">
    <property type="component" value="Plasmid 2"/>
</dbReference>
<dbReference type="AlphaFoldDB" id="W0RT00"/>
<dbReference type="RefSeq" id="WP_025414749.1">
    <property type="nucleotide sequence ID" value="NZ_CP007130.1"/>
</dbReference>
<dbReference type="GO" id="GO:0016787">
    <property type="term" value="F:hydrolase activity"/>
    <property type="evidence" value="ECO:0007669"/>
    <property type="project" value="UniProtKB-KW"/>
</dbReference>
<evidence type="ECO:0000256" key="3">
    <source>
        <dbReference type="SAM" id="Phobius"/>
    </source>
</evidence>
<dbReference type="EMBL" id="CP007130">
    <property type="protein sequence ID" value="AHG93445.1"/>
    <property type="molecule type" value="Genomic_DNA"/>
</dbReference>
<keyword evidence="5" id="KW-1185">Reference proteome</keyword>
<organism evidence="4 5">
    <name type="scientific">Gemmatirosa kalamazoonensis</name>
    <dbReference type="NCBI Taxonomy" id="861299"/>
    <lineage>
        <taxon>Bacteria</taxon>
        <taxon>Pseudomonadati</taxon>
        <taxon>Gemmatimonadota</taxon>
        <taxon>Gemmatimonadia</taxon>
        <taxon>Gemmatimonadales</taxon>
        <taxon>Gemmatimonadaceae</taxon>
        <taxon>Gemmatirosa</taxon>
    </lineage>
</organism>
<accession>W0RT00</accession>
<dbReference type="PANTHER" id="PTHR43693:SF1">
    <property type="entry name" value="PROTEIN PHOSPHATASE CHEZ"/>
    <property type="match status" value="1"/>
</dbReference>
<dbReference type="KEGG" id="gba:J421_5910"/>
<dbReference type="SUPFAM" id="SSF103039">
    <property type="entry name" value="CheC-like"/>
    <property type="match status" value="1"/>
</dbReference>
<dbReference type="OrthoDB" id="456328at2"/>
<proteinExistence type="predicted"/>
<evidence type="ECO:0000256" key="2">
    <source>
        <dbReference type="ARBA" id="ARBA00022801"/>
    </source>
</evidence>
<keyword evidence="4" id="KW-0614">Plasmid</keyword>
<keyword evidence="3" id="KW-1133">Transmembrane helix</keyword>
<dbReference type="GO" id="GO:0006935">
    <property type="term" value="P:chemotaxis"/>
    <property type="evidence" value="ECO:0007669"/>
    <property type="project" value="UniProtKB-KW"/>
</dbReference>
<feature type="transmembrane region" description="Helical" evidence="3">
    <location>
        <begin position="177"/>
        <end position="198"/>
    </location>
</feature>
<evidence type="ECO:0000313" key="5">
    <source>
        <dbReference type="Proteomes" id="UP000019151"/>
    </source>
</evidence>
<reference evidence="4 5" key="1">
    <citation type="journal article" date="2014" name="Genome Announc.">
        <title>Genome Sequence and Methylome of Soil Bacterium Gemmatirosa kalamazoonensis KBS708T, a Member of the Rarely Cultivated Gemmatimonadetes Phylum.</title>
        <authorList>
            <person name="Debruyn J.M."/>
            <person name="Radosevich M."/>
            <person name="Wommack K.E."/>
            <person name="Polson S.W."/>
            <person name="Hauser L.J."/>
            <person name="Fawaz M.N."/>
            <person name="Korlach J."/>
            <person name="Tsai Y.C."/>
        </authorList>
    </citation>
    <scope>NUCLEOTIDE SEQUENCE [LARGE SCALE GENOMIC DNA]</scope>
    <source>
        <strain evidence="4 5">KBS708</strain>
        <plasmid evidence="5">Plasmid 2</plasmid>
    </source>
</reference>
<geneLocation type="plasmid" evidence="4 5">
    <name>2</name>
</geneLocation>